<dbReference type="GO" id="GO:0042781">
    <property type="term" value="F:3'-tRNA processing endoribonuclease activity"/>
    <property type="evidence" value="ECO:0007669"/>
    <property type="project" value="UniProtKB-EC"/>
</dbReference>
<proteinExistence type="inferred from homology"/>
<feature type="compositionally biased region" description="Low complexity" evidence="11">
    <location>
        <begin position="1155"/>
        <end position="1180"/>
    </location>
</feature>
<evidence type="ECO:0000256" key="3">
    <source>
        <dbReference type="ARBA" id="ARBA00007823"/>
    </source>
</evidence>
<protein>
    <recommendedName>
        <fullName evidence="4">ribonuclease Z</fullName>
        <ecNumber evidence="4">3.1.26.11</ecNumber>
    </recommendedName>
</protein>
<dbReference type="PANTHER" id="PTHR12553">
    <property type="entry name" value="ZINC PHOSPHODIESTERASE ELAC PROTEIN 2"/>
    <property type="match status" value="1"/>
</dbReference>
<evidence type="ECO:0000256" key="1">
    <source>
        <dbReference type="ARBA" id="ARBA00000402"/>
    </source>
</evidence>
<accession>A0A9W9G941</accession>
<keyword evidence="8" id="KW-0255">Endonuclease</keyword>
<keyword evidence="14" id="KW-1185">Reference proteome</keyword>
<evidence type="ECO:0000256" key="5">
    <source>
        <dbReference type="ARBA" id="ARBA00022694"/>
    </source>
</evidence>
<feature type="region of interest" description="Disordered" evidence="11">
    <location>
        <begin position="874"/>
        <end position="895"/>
    </location>
</feature>
<dbReference type="GO" id="GO:0005739">
    <property type="term" value="C:mitochondrion"/>
    <property type="evidence" value="ECO:0007669"/>
    <property type="project" value="TreeGrafter"/>
</dbReference>
<feature type="compositionally biased region" description="Polar residues" evidence="11">
    <location>
        <begin position="1181"/>
        <end position="1202"/>
    </location>
</feature>
<sequence>MEDLVASCAAGRACPRSSTSTRIAFQAHHSTLNRQSWKSTEKRPASKNLPVARTSTRKKHADKEPSRVPARQPLFGPNTFLLPGPPLIWSSRKDLQNYVICDTSLFKKAETESSLPAVTGLKPMKFFYQVITTPTADTPGTTIALNFPDKRYFFGQLSEGTQRACTERGIRLSHLTDVFITGRTEWANTGGLIGIILTLADTVATSNAAIEEDNKKKAIRAANQLRGKAKPQAISKQKPALGTSVSTQDGQIVAEKGNLTLHGTTNLTHTVATARRFVFRKGMPVFMKEYDSESVAKQASVGAEDPFEEPTWSDANIKVWAMPLKPRPVASPKATSQTRSHSPRKRSLEEFQESSEQSNEPAGQLDQRSKDNLMRQSIVTDMFNSTWKMDALIETPLAEVNLPAAMFVRNPETKDLEPYHLPERGENEPLPDVKVFVRQPWPGATVESLPPTTPSPEALCYIVRNHDVRGKFDPAKAKALKVKMGPDCAALSRGKSVQSMDGQTITSDMVLGPARLGKGTAIMDLPSSEYVEDMINRPEWKSPAVTTELQSFIWILGPGVGENPKLREFVASMSHCEHTVSSSDYCPNYLALTSAASSSVRLARLKGDSYSIPVHDNVTLPQPGTPTAGSASATAALSDSPFKPVAPGFIIDMEPQFKLNNDEVMTRLNTAATLHRIPQAVEQRMSVIRRRVAKPAFQNRLQELRKDLPGASAEIIALGTGSSAPSKYRNVSATLLHAPGYGYYLLDCGENTLGQLKRVFEPEQLREVLRNLRMIWISHLHADHHLGTASIIKAWYHENYGSEATPAAEPETDMAKILQERRLFVVSNEMMIAWLEEYAAVENYGFDKLVPISATPETIGPSIVTRFAYRHCHSNGSHPGQDKPRKTPLSFTDKSSPLTPLLKSATGLDDFLTTRVKHCRGALAVSLVFPDGFKVSYSGDCRPSEKFAAIGQGSTVLIHEATFQDDMVGNAIAKRHSTASEALEVGRRMNARSILLTHFSQRYQKMAFIDQRAGTDHHDNVASSPQAEAAAAARKRGDADVPLDEPEGPEPTLNSSAHLLLDDLRFPRPNRRALPRCDNQVPGVTAPVAAAMDYMRIKVGDLALAQAYAPALEKLIDILERASAQESDRAKKERQEEEGSRKAKKNKKWPKHAAAEAAGTETDPAATAAAAVVVPETTRAQNPKSVWSASESESGWETSDTE</sequence>
<comment type="cofactor">
    <cofactor evidence="2">
        <name>Zn(2+)</name>
        <dbReference type="ChEBI" id="CHEBI:29105"/>
    </cofactor>
</comment>
<evidence type="ECO:0000256" key="11">
    <source>
        <dbReference type="SAM" id="MobiDB-lite"/>
    </source>
</evidence>
<keyword evidence="7" id="KW-0479">Metal-binding</keyword>
<feature type="domain" description="tRNase Z endonuclease" evidence="12">
    <location>
        <begin position="129"/>
        <end position="191"/>
    </location>
</feature>
<dbReference type="Gene3D" id="3.60.15.10">
    <property type="entry name" value="Ribonuclease Z/Hydroxyacylglutathione hydrolase-like"/>
    <property type="match status" value="2"/>
</dbReference>
<dbReference type="EMBL" id="JAPMSZ010000001">
    <property type="protein sequence ID" value="KAJ5114353.1"/>
    <property type="molecule type" value="Genomic_DNA"/>
</dbReference>
<keyword evidence="10" id="KW-0862">Zinc</keyword>
<dbReference type="CDD" id="cd07718">
    <property type="entry name" value="RNaseZ_ELAC1_ELAC2-C-term-like_MBL-fold"/>
    <property type="match status" value="1"/>
</dbReference>
<comment type="similarity">
    <text evidence="3">Belongs to the RNase Z family.</text>
</comment>
<comment type="caution">
    <text evidence="13">The sequence shown here is derived from an EMBL/GenBank/DDBJ whole genome shotgun (WGS) entry which is preliminary data.</text>
</comment>
<dbReference type="SUPFAM" id="SSF56281">
    <property type="entry name" value="Metallo-hydrolase/oxidoreductase"/>
    <property type="match status" value="2"/>
</dbReference>
<dbReference type="GO" id="GO:1990180">
    <property type="term" value="P:mitochondrial tRNA 3'-end processing"/>
    <property type="evidence" value="ECO:0007669"/>
    <property type="project" value="TreeGrafter"/>
</dbReference>
<evidence type="ECO:0000256" key="7">
    <source>
        <dbReference type="ARBA" id="ARBA00022723"/>
    </source>
</evidence>
<dbReference type="InterPro" id="IPR047151">
    <property type="entry name" value="RNZ2-like"/>
</dbReference>
<evidence type="ECO:0000259" key="12">
    <source>
        <dbReference type="Pfam" id="PF13691"/>
    </source>
</evidence>
<evidence type="ECO:0000256" key="2">
    <source>
        <dbReference type="ARBA" id="ARBA00001947"/>
    </source>
</evidence>
<reference evidence="13" key="2">
    <citation type="journal article" date="2023" name="IMA Fungus">
        <title>Comparative genomic study of the Penicillium genus elucidates a diverse pangenome and 15 lateral gene transfer events.</title>
        <authorList>
            <person name="Petersen C."/>
            <person name="Sorensen T."/>
            <person name="Nielsen M.R."/>
            <person name="Sondergaard T.E."/>
            <person name="Sorensen J.L."/>
            <person name="Fitzpatrick D.A."/>
            <person name="Frisvad J.C."/>
            <person name="Nielsen K.L."/>
        </authorList>
    </citation>
    <scope>NUCLEOTIDE SEQUENCE</scope>
    <source>
        <strain evidence="13">IBT 34128</strain>
    </source>
</reference>
<keyword evidence="5" id="KW-0819">tRNA processing</keyword>
<dbReference type="AlphaFoldDB" id="A0A9W9G941"/>
<dbReference type="GeneID" id="81389864"/>
<feature type="region of interest" description="Disordered" evidence="11">
    <location>
        <begin position="1015"/>
        <end position="1055"/>
    </location>
</feature>
<dbReference type="Proteomes" id="UP001141434">
    <property type="component" value="Unassembled WGS sequence"/>
</dbReference>
<keyword evidence="9" id="KW-0378">Hydrolase</keyword>
<feature type="compositionally biased region" description="Basic residues" evidence="11">
    <location>
        <begin position="1142"/>
        <end position="1151"/>
    </location>
</feature>
<keyword evidence="6" id="KW-0540">Nuclease</keyword>
<name>A0A9W9G941_9EURO</name>
<evidence type="ECO:0000256" key="8">
    <source>
        <dbReference type="ARBA" id="ARBA00022759"/>
    </source>
</evidence>
<dbReference type="OrthoDB" id="527344at2759"/>
<dbReference type="InterPro" id="IPR027794">
    <property type="entry name" value="tRNase_Z_dom"/>
</dbReference>
<dbReference type="GO" id="GO:0046872">
    <property type="term" value="F:metal ion binding"/>
    <property type="evidence" value="ECO:0007669"/>
    <property type="project" value="UniProtKB-KW"/>
</dbReference>
<dbReference type="EC" id="3.1.26.11" evidence="4"/>
<feature type="region of interest" description="Disordered" evidence="11">
    <location>
        <begin position="327"/>
        <end position="371"/>
    </location>
</feature>
<dbReference type="RefSeq" id="XP_056515546.1">
    <property type="nucleotide sequence ID" value="XM_056650696.1"/>
</dbReference>
<organism evidence="13 14">
    <name type="scientific">Penicillium alfredii</name>
    <dbReference type="NCBI Taxonomy" id="1506179"/>
    <lineage>
        <taxon>Eukaryota</taxon>
        <taxon>Fungi</taxon>
        <taxon>Dikarya</taxon>
        <taxon>Ascomycota</taxon>
        <taxon>Pezizomycotina</taxon>
        <taxon>Eurotiomycetes</taxon>
        <taxon>Eurotiomycetidae</taxon>
        <taxon>Eurotiales</taxon>
        <taxon>Aspergillaceae</taxon>
        <taxon>Penicillium</taxon>
    </lineage>
</organism>
<evidence type="ECO:0000256" key="6">
    <source>
        <dbReference type="ARBA" id="ARBA00022722"/>
    </source>
</evidence>
<evidence type="ECO:0000256" key="9">
    <source>
        <dbReference type="ARBA" id="ARBA00022801"/>
    </source>
</evidence>
<evidence type="ECO:0000313" key="13">
    <source>
        <dbReference type="EMBL" id="KAJ5114353.1"/>
    </source>
</evidence>
<evidence type="ECO:0000313" key="14">
    <source>
        <dbReference type="Proteomes" id="UP001141434"/>
    </source>
</evidence>
<evidence type="ECO:0000256" key="4">
    <source>
        <dbReference type="ARBA" id="ARBA00012477"/>
    </source>
</evidence>
<feature type="region of interest" description="Disordered" evidence="11">
    <location>
        <begin position="1124"/>
        <end position="1202"/>
    </location>
</feature>
<reference evidence="13" key="1">
    <citation type="submission" date="2022-11" db="EMBL/GenBank/DDBJ databases">
        <authorList>
            <person name="Petersen C."/>
        </authorList>
    </citation>
    <scope>NUCLEOTIDE SEQUENCE</scope>
    <source>
        <strain evidence="13">IBT 34128</strain>
    </source>
</reference>
<comment type="catalytic activity">
    <reaction evidence="1">
        <text>Endonucleolytic cleavage of RNA, removing extra 3' nucleotides from tRNA precursor, generating 3' termini of tRNAs. A 3'-hydroxy group is left at the tRNA terminus and a 5'-phosphoryl group is left at the trailer molecule.</text>
        <dbReference type="EC" id="3.1.26.11"/>
    </reaction>
</comment>
<dbReference type="InterPro" id="IPR036866">
    <property type="entry name" value="RibonucZ/Hydroxyglut_hydro"/>
</dbReference>
<evidence type="ECO:0000256" key="10">
    <source>
        <dbReference type="ARBA" id="ARBA00022833"/>
    </source>
</evidence>
<dbReference type="PANTHER" id="PTHR12553:SF49">
    <property type="entry name" value="ZINC PHOSPHODIESTERASE ELAC PROTEIN 2"/>
    <property type="match status" value="1"/>
</dbReference>
<feature type="compositionally biased region" description="Basic and acidic residues" evidence="11">
    <location>
        <begin position="1126"/>
        <end position="1141"/>
    </location>
</feature>
<feature type="region of interest" description="Disordered" evidence="11">
    <location>
        <begin position="30"/>
        <end position="77"/>
    </location>
</feature>
<gene>
    <name evidence="13" type="ORF">NUU61_000112</name>
</gene>
<dbReference type="Pfam" id="PF13691">
    <property type="entry name" value="Lactamase_B_4"/>
    <property type="match status" value="1"/>
</dbReference>